<dbReference type="EMBL" id="JBHLWV010000011">
    <property type="protein sequence ID" value="MFC0313882.1"/>
    <property type="molecule type" value="Genomic_DNA"/>
</dbReference>
<sequence length="317" mass="34475">MQLLRVFLRPGWILSAVLAAIFVALCFVILAPWQLGKNTDTEHRNNLIRSATETDAVPLDELVPPGGTLDNDDQWREVTLTGNYLTDQQIVLRLRSVAQRPAAEVLTPFRIAGSDRVVLIDRGWVRPEADGAVILPSAPGEQVTVHARLRRSEGTSPGKEPRMEPLTPDGTGEKVLTAYTTDTAALGADSGLALDPFYVQLVPDQPGGLGAIELPQLESGPYLGYGLQWLAFGIMVPLGVAYFVWAEIKHRRALRKDSDGSAAPVEVSTEATRGAEKRRIRDELREASGPNVPNAEESPTAATDEAVQAKLARRYGR</sequence>
<feature type="region of interest" description="Disordered" evidence="7">
    <location>
        <begin position="150"/>
        <end position="172"/>
    </location>
</feature>
<reference evidence="8 9" key="1">
    <citation type="submission" date="2024-09" db="EMBL/GenBank/DDBJ databases">
        <authorList>
            <person name="Sun Q."/>
            <person name="Mori K."/>
        </authorList>
    </citation>
    <scope>NUCLEOTIDE SEQUENCE [LARGE SCALE GENOMIC DNA]</scope>
    <source>
        <strain evidence="8 9">CCM 7957</strain>
    </source>
</reference>
<comment type="similarity">
    <text evidence="2 6">Belongs to the SURF1 family.</text>
</comment>
<feature type="transmembrane region" description="Helical" evidence="6">
    <location>
        <begin position="12"/>
        <end position="35"/>
    </location>
</feature>
<evidence type="ECO:0000256" key="2">
    <source>
        <dbReference type="ARBA" id="ARBA00007165"/>
    </source>
</evidence>
<evidence type="ECO:0000313" key="8">
    <source>
        <dbReference type="EMBL" id="MFC0313882.1"/>
    </source>
</evidence>
<gene>
    <name evidence="8" type="ORF">ACFFJD_03310</name>
</gene>
<dbReference type="Proteomes" id="UP001589783">
    <property type="component" value="Unassembled WGS sequence"/>
</dbReference>
<dbReference type="Pfam" id="PF02104">
    <property type="entry name" value="SURF1"/>
    <property type="match status" value="1"/>
</dbReference>
<evidence type="ECO:0000256" key="6">
    <source>
        <dbReference type="RuleBase" id="RU363076"/>
    </source>
</evidence>
<keyword evidence="6" id="KW-1003">Cell membrane</keyword>
<comment type="subcellular location">
    <subcellularLocation>
        <location evidence="6">Cell membrane</location>
        <topology evidence="6">Multi-pass membrane protein</topology>
    </subcellularLocation>
    <subcellularLocation>
        <location evidence="1">Membrane</location>
    </subcellularLocation>
</comment>
<dbReference type="CDD" id="cd06662">
    <property type="entry name" value="SURF1"/>
    <property type="match status" value="1"/>
</dbReference>
<evidence type="ECO:0000313" key="9">
    <source>
        <dbReference type="Proteomes" id="UP001589783"/>
    </source>
</evidence>
<feature type="compositionally biased region" description="Basic and acidic residues" evidence="7">
    <location>
        <begin position="273"/>
        <end position="286"/>
    </location>
</feature>
<keyword evidence="9" id="KW-1185">Reference proteome</keyword>
<keyword evidence="3 6" id="KW-0812">Transmembrane</keyword>
<evidence type="ECO:0000256" key="1">
    <source>
        <dbReference type="ARBA" id="ARBA00004370"/>
    </source>
</evidence>
<dbReference type="PANTHER" id="PTHR23427:SF2">
    <property type="entry name" value="SURFEIT LOCUS PROTEIN 1"/>
    <property type="match status" value="1"/>
</dbReference>
<dbReference type="InterPro" id="IPR045214">
    <property type="entry name" value="Surf1/Surf4"/>
</dbReference>
<name>A0ABV6H5L1_9ACTN</name>
<evidence type="ECO:0000256" key="3">
    <source>
        <dbReference type="ARBA" id="ARBA00022692"/>
    </source>
</evidence>
<dbReference type="InterPro" id="IPR002994">
    <property type="entry name" value="Surf1/Shy1"/>
</dbReference>
<evidence type="ECO:0000256" key="4">
    <source>
        <dbReference type="ARBA" id="ARBA00022989"/>
    </source>
</evidence>
<keyword evidence="5 6" id="KW-0472">Membrane</keyword>
<protein>
    <recommendedName>
        <fullName evidence="6">SURF1-like protein</fullName>
    </recommendedName>
</protein>
<keyword evidence="4 6" id="KW-1133">Transmembrane helix</keyword>
<feature type="region of interest" description="Disordered" evidence="7">
    <location>
        <begin position="256"/>
        <end position="317"/>
    </location>
</feature>
<dbReference type="PANTHER" id="PTHR23427">
    <property type="entry name" value="SURFEIT LOCUS PROTEIN"/>
    <property type="match status" value="1"/>
</dbReference>
<feature type="transmembrane region" description="Helical" evidence="6">
    <location>
        <begin position="222"/>
        <end position="245"/>
    </location>
</feature>
<evidence type="ECO:0000256" key="5">
    <source>
        <dbReference type="ARBA" id="ARBA00023136"/>
    </source>
</evidence>
<dbReference type="RefSeq" id="WP_382360873.1">
    <property type="nucleotide sequence ID" value="NZ_JBHLWV010000011.1"/>
</dbReference>
<organism evidence="8 9">
    <name type="scientific">Gordonia phosphorivorans</name>
    <dbReference type="NCBI Taxonomy" id="1056982"/>
    <lineage>
        <taxon>Bacteria</taxon>
        <taxon>Bacillati</taxon>
        <taxon>Actinomycetota</taxon>
        <taxon>Actinomycetes</taxon>
        <taxon>Mycobacteriales</taxon>
        <taxon>Gordoniaceae</taxon>
        <taxon>Gordonia</taxon>
    </lineage>
</organism>
<proteinExistence type="inferred from homology"/>
<comment type="caution">
    <text evidence="8">The sequence shown here is derived from an EMBL/GenBank/DDBJ whole genome shotgun (WGS) entry which is preliminary data.</text>
</comment>
<accession>A0ABV6H5L1</accession>
<dbReference type="PROSITE" id="PS50895">
    <property type="entry name" value="SURF1"/>
    <property type="match status" value="1"/>
</dbReference>
<evidence type="ECO:0000256" key="7">
    <source>
        <dbReference type="SAM" id="MobiDB-lite"/>
    </source>
</evidence>